<dbReference type="Proteomes" id="UP000479938">
    <property type="component" value="Unassembled WGS sequence"/>
</dbReference>
<reference evidence="2 3" key="1">
    <citation type="submission" date="2020-02" db="EMBL/GenBank/DDBJ databases">
        <authorList>
            <person name="Criscuolo A."/>
        </authorList>
    </citation>
    <scope>NUCLEOTIDE SEQUENCE [LARGE SCALE GENOMIC DNA]</scope>
    <source>
        <strain evidence="2">CIP105534</strain>
    </source>
</reference>
<feature type="region of interest" description="Disordered" evidence="1">
    <location>
        <begin position="1"/>
        <end position="41"/>
    </location>
</feature>
<accession>A0A6J4GSV8</accession>
<sequence length="41" mass="4900">MNFLLSKGRRKMPKIPDKNSYKNQMNQSDLKDINFQKQSIN</sequence>
<dbReference type="AlphaFoldDB" id="A0A6J4GSV8"/>
<evidence type="ECO:0000256" key="1">
    <source>
        <dbReference type="SAM" id="MobiDB-lite"/>
    </source>
</evidence>
<proteinExistence type="predicted"/>
<dbReference type="EMBL" id="CADCSU010000124">
    <property type="protein sequence ID" value="CAA9201222.1"/>
    <property type="molecule type" value="Genomic_DNA"/>
</dbReference>
<gene>
    <name evidence="2" type="ORF">FLA105534_03474</name>
</gene>
<evidence type="ECO:0000313" key="3">
    <source>
        <dbReference type="Proteomes" id="UP000479938"/>
    </source>
</evidence>
<protein>
    <submittedName>
        <fullName evidence="2">Uncharacterized protein</fullName>
    </submittedName>
</protein>
<organism evidence="2 3">
    <name type="scientific">Flavobacterium bizetiae</name>
    <dbReference type="NCBI Taxonomy" id="2704140"/>
    <lineage>
        <taxon>Bacteria</taxon>
        <taxon>Pseudomonadati</taxon>
        <taxon>Bacteroidota</taxon>
        <taxon>Flavobacteriia</taxon>
        <taxon>Flavobacteriales</taxon>
        <taxon>Flavobacteriaceae</taxon>
        <taxon>Flavobacterium</taxon>
    </lineage>
</organism>
<evidence type="ECO:0000313" key="2">
    <source>
        <dbReference type="EMBL" id="CAA9201222.1"/>
    </source>
</evidence>
<keyword evidence="3" id="KW-1185">Reference proteome</keyword>
<name>A0A6J4GSV8_9FLAO</name>